<comment type="similarity">
    <text evidence="1 4">Belongs to the D-isomer specific 2-hydroxyacid dehydrogenase family.</text>
</comment>
<proteinExistence type="inferred from homology"/>
<keyword evidence="3" id="KW-0520">NAD</keyword>
<dbReference type="SUPFAM" id="SSF51735">
    <property type="entry name" value="NAD(P)-binding Rossmann-fold domains"/>
    <property type="match status" value="1"/>
</dbReference>
<reference evidence="7 8" key="1">
    <citation type="submission" date="2021-02" db="EMBL/GenBank/DDBJ databases">
        <title>Whole genome sequencing of Pseudomonas alcaliphila strain SM2.</title>
        <authorList>
            <person name="Alshamsi M.S."/>
            <person name="Sudalaimuthuasari N."/>
            <person name="Kundu B."/>
            <person name="AlMaskari R.S."/>
            <person name="Elmahi Y."/>
            <person name="Mundra S."/>
            <person name="Chandran S."/>
            <person name="Malik S."/>
            <person name="Hazzouri K.M."/>
            <person name="Amiri K.M.A."/>
        </authorList>
    </citation>
    <scope>NUCLEOTIDE SEQUENCE [LARGE SCALE GENOMIC DNA]</scope>
    <source>
        <strain evidence="7 8">SM2</strain>
    </source>
</reference>
<dbReference type="Pfam" id="PF00389">
    <property type="entry name" value="2-Hacid_dh"/>
    <property type="match status" value="1"/>
</dbReference>
<dbReference type="PANTHER" id="PTHR42789:SF1">
    <property type="entry name" value="D-ISOMER SPECIFIC 2-HYDROXYACID DEHYDROGENASE FAMILY PROTEIN (AFU_ORTHOLOGUE AFUA_6G10090)"/>
    <property type="match status" value="1"/>
</dbReference>
<dbReference type="EMBL" id="CP070505">
    <property type="protein sequence ID" value="QSL95264.1"/>
    <property type="molecule type" value="Genomic_DNA"/>
</dbReference>
<evidence type="ECO:0000259" key="5">
    <source>
        <dbReference type="Pfam" id="PF00389"/>
    </source>
</evidence>
<dbReference type="PANTHER" id="PTHR42789">
    <property type="entry name" value="D-ISOMER SPECIFIC 2-HYDROXYACID DEHYDROGENASE FAMILY PROTEIN (AFU_ORTHOLOGUE AFUA_6G10090)"/>
    <property type="match status" value="1"/>
</dbReference>
<sequence>MVLAMLPNGKSDAAATEEELIAVLAEADAWIVGHANVTSSLLQALPRLKVIARRGVGYERVDVDAACRSGKVVTIAAGGNEESVADRTLGLMLATAHRFRESQQQLIDGPGSILIGHDLYGKTVGLVGLGRIAQHVVKRLRGFETTLLVSTPRPTFAYGKAMNIEYVELDALLQRSDFVSLHAPLTPATKHLVDATGLARMKRSAFLINTARGGLVDDRALLEALNEGRIAGAGLDVFESESDPGLAWVTNELVRLPNVIATPHSGASTHEGLQRTNLVAANCVVSVLGGEEPPPGCQVFSSTYSAS</sequence>
<gene>
    <name evidence="7" type="ORF">JWV26_24095</name>
</gene>
<evidence type="ECO:0000256" key="1">
    <source>
        <dbReference type="ARBA" id="ARBA00005854"/>
    </source>
</evidence>
<dbReference type="CDD" id="cd12172">
    <property type="entry name" value="PGDH_like_2"/>
    <property type="match status" value="1"/>
</dbReference>
<dbReference type="InterPro" id="IPR036291">
    <property type="entry name" value="NAD(P)-bd_dom_sf"/>
</dbReference>
<dbReference type="KEGG" id="pty:JWV26_24095"/>
<feature type="domain" description="D-isomer specific 2-hydroxyacid dehydrogenase NAD-binding" evidence="6">
    <location>
        <begin position="89"/>
        <end position="266"/>
    </location>
</feature>
<dbReference type="Gene3D" id="3.40.50.720">
    <property type="entry name" value="NAD(P)-binding Rossmann-like Domain"/>
    <property type="match status" value="2"/>
</dbReference>
<accession>A0ABD7E3N7</accession>
<dbReference type="SUPFAM" id="SSF52283">
    <property type="entry name" value="Formate/glycerate dehydrogenase catalytic domain-like"/>
    <property type="match status" value="1"/>
</dbReference>
<evidence type="ECO:0000256" key="2">
    <source>
        <dbReference type="ARBA" id="ARBA00023002"/>
    </source>
</evidence>
<dbReference type="GO" id="GO:0016616">
    <property type="term" value="F:oxidoreductase activity, acting on the CH-OH group of donors, NAD or NADP as acceptor"/>
    <property type="evidence" value="ECO:0007669"/>
    <property type="project" value="UniProtKB-ARBA"/>
</dbReference>
<dbReference type="InterPro" id="IPR006139">
    <property type="entry name" value="D-isomer_2_OHA_DH_cat_dom"/>
</dbReference>
<protein>
    <submittedName>
        <fullName evidence="7">Phosphoglycerate dehydrogenase</fullName>
    </submittedName>
</protein>
<feature type="domain" description="D-isomer specific 2-hydroxyacid dehydrogenase catalytic" evidence="5">
    <location>
        <begin position="14"/>
        <end position="294"/>
    </location>
</feature>
<evidence type="ECO:0000256" key="3">
    <source>
        <dbReference type="ARBA" id="ARBA00023027"/>
    </source>
</evidence>
<dbReference type="Proteomes" id="UP000663658">
    <property type="component" value="Chromosome"/>
</dbReference>
<dbReference type="AlphaFoldDB" id="A0ABD7E3N7"/>
<dbReference type="PROSITE" id="PS00671">
    <property type="entry name" value="D_2_HYDROXYACID_DH_3"/>
    <property type="match status" value="1"/>
</dbReference>
<dbReference type="InterPro" id="IPR029753">
    <property type="entry name" value="D-isomer_DH_CS"/>
</dbReference>
<name>A0ABD7E3N7_9GAMM</name>
<evidence type="ECO:0000313" key="8">
    <source>
        <dbReference type="Proteomes" id="UP000663658"/>
    </source>
</evidence>
<evidence type="ECO:0000259" key="6">
    <source>
        <dbReference type="Pfam" id="PF02826"/>
    </source>
</evidence>
<dbReference type="InterPro" id="IPR050857">
    <property type="entry name" value="D-2-hydroxyacid_DH"/>
</dbReference>
<evidence type="ECO:0000256" key="4">
    <source>
        <dbReference type="RuleBase" id="RU003719"/>
    </source>
</evidence>
<evidence type="ECO:0000313" key="7">
    <source>
        <dbReference type="EMBL" id="QSL95264.1"/>
    </source>
</evidence>
<dbReference type="InterPro" id="IPR006140">
    <property type="entry name" value="D-isomer_DH_NAD-bd"/>
</dbReference>
<dbReference type="PROSITE" id="PS00670">
    <property type="entry name" value="D_2_HYDROXYACID_DH_2"/>
    <property type="match status" value="1"/>
</dbReference>
<keyword evidence="2 4" id="KW-0560">Oxidoreductase</keyword>
<dbReference type="FunFam" id="3.40.50.720:FF:000203">
    <property type="entry name" value="D-3-phosphoglycerate dehydrogenase (SerA)"/>
    <property type="match status" value="1"/>
</dbReference>
<dbReference type="Pfam" id="PF02826">
    <property type="entry name" value="2-Hacid_dh_C"/>
    <property type="match status" value="1"/>
</dbReference>
<organism evidence="7 8">
    <name type="scientific">Ectopseudomonas toyotomiensis</name>
    <dbReference type="NCBI Taxonomy" id="554344"/>
    <lineage>
        <taxon>Bacteria</taxon>
        <taxon>Pseudomonadati</taxon>
        <taxon>Pseudomonadota</taxon>
        <taxon>Gammaproteobacteria</taxon>
        <taxon>Pseudomonadales</taxon>
        <taxon>Pseudomonadaceae</taxon>
        <taxon>Ectopseudomonas</taxon>
    </lineage>
</organism>